<feature type="non-terminal residue" evidence="1">
    <location>
        <position position="1"/>
    </location>
</feature>
<dbReference type="EMBL" id="AZMM01008113">
    <property type="protein sequence ID" value="ETJ37684.1"/>
    <property type="molecule type" value="Genomic_DNA"/>
</dbReference>
<reference evidence="1" key="1">
    <citation type="submission" date="2013-12" db="EMBL/GenBank/DDBJ databases">
        <title>A Varibaculum cambriense genome reconstructed from a premature infant gut community with otherwise low bacterial novelty that shifts toward anaerobic metabolism during the third week of life.</title>
        <authorList>
            <person name="Brown C.T."/>
            <person name="Sharon I."/>
            <person name="Thomas B.C."/>
            <person name="Castelle C.J."/>
            <person name="Morowitz M.J."/>
            <person name="Banfield J.F."/>
        </authorList>
    </citation>
    <scope>NUCLEOTIDE SEQUENCE</scope>
</reference>
<protein>
    <submittedName>
        <fullName evidence="1">Uncharacterized protein</fullName>
    </submittedName>
</protein>
<proteinExistence type="predicted"/>
<evidence type="ECO:0000313" key="1">
    <source>
        <dbReference type="EMBL" id="ETJ37684.1"/>
    </source>
</evidence>
<name>W1Y961_9ZZZZ</name>
<accession>W1Y961</accession>
<comment type="caution">
    <text evidence="1">The sequence shown here is derived from an EMBL/GenBank/DDBJ whole genome shotgun (WGS) entry which is preliminary data.</text>
</comment>
<organism evidence="1">
    <name type="scientific">human gut metagenome</name>
    <dbReference type="NCBI Taxonomy" id="408170"/>
    <lineage>
        <taxon>unclassified sequences</taxon>
        <taxon>metagenomes</taxon>
        <taxon>organismal metagenomes</taxon>
    </lineage>
</organism>
<dbReference type="AlphaFoldDB" id="W1Y961"/>
<gene>
    <name evidence="1" type="ORF">Q604_UNBC08113G0002</name>
</gene>
<sequence length="22" mass="2566">LIEGVMKQINDYDSERRINGTN</sequence>